<keyword evidence="3" id="KW-1185">Reference proteome</keyword>
<organism evidence="2 3">
    <name type="scientific">Trapa natans</name>
    <name type="common">Water chestnut</name>
    <dbReference type="NCBI Taxonomy" id="22666"/>
    <lineage>
        <taxon>Eukaryota</taxon>
        <taxon>Viridiplantae</taxon>
        <taxon>Streptophyta</taxon>
        <taxon>Embryophyta</taxon>
        <taxon>Tracheophyta</taxon>
        <taxon>Spermatophyta</taxon>
        <taxon>Magnoliopsida</taxon>
        <taxon>eudicotyledons</taxon>
        <taxon>Gunneridae</taxon>
        <taxon>Pentapetalae</taxon>
        <taxon>rosids</taxon>
        <taxon>malvids</taxon>
        <taxon>Myrtales</taxon>
        <taxon>Lythraceae</taxon>
        <taxon>Trapa</taxon>
    </lineage>
</organism>
<dbReference type="Proteomes" id="UP001346149">
    <property type="component" value="Unassembled WGS sequence"/>
</dbReference>
<feature type="compositionally biased region" description="Polar residues" evidence="1">
    <location>
        <begin position="1"/>
        <end position="13"/>
    </location>
</feature>
<comment type="caution">
    <text evidence="2">The sequence shown here is derived from an EMBL/GenBank/DDBJ whole genome shotgun (WGS) entry which is preliminary data.</text>
</comment>
<feature type="region of interest" description="Disordered" evidence="1">
    <location>
        <begin position="1"/>
        <end position="23"/>
    </location>
</feature>
<protein>
    <submittedName>
        <fullName evidence="2">Uncharacterized protein</fullName>
    </submittedName>
</protein>
<reference evidence="2 3" key="1">
    <citation type="journal article" date="2023" name="Hortic Res">
        <title>Pangenome of water caltrop reveals structural variations and asymmetric subgenome divergence after allopolyploidization.</title>
        <authorList>
            <person name="Zhang X."/>
            <person name="Chen Y."/>
            <person name="Wang L."/>
            <person name="Yuan Y."/>
            <person name="Fang M."/>
            <person name="Shi L."/>
            <person name="Lu R."/>
            <person name="Comes H.P."/>
            <person name="Ma Y."/>
            <person name="Chen Y."/>
            <person name="Huang G."/>
            <person name="Zhou Y."/>
            <person name="Zheng Z."/>
            <person name="Qiu Y."/>
        </authorList>
    </citation>
    <scope>NUCLEOTIDE SEQUENCE [LARGE SCALE GENOMIC DNA]</scope>
    <source>
        <strain evidence="2">F231</strain>
    </source>
</reference>
<dbReference type="AlphaFoldDB" id="A0AAN7L3B7"/>
<proteinExistence type="predicted"/>
<evidence type="ECO:0000313" key="2">
    <source>
        <dbReference type="EMBL" id="KAK4776979.1"/>
    </source>
</evidence>
<sequence>MGMSSKNLLPTMTKSRDQEEETSNMHEWLHGFCQHMMQCDANGQKKGQRQNPKVGQK</sequence>
<dbReference type="EMBL" id="JAXQNO010000018">
    <property type="protein sequence ID" value="KAK4776979.1"/>
    <property type="molecule type" value="Genomic_DNA"/>
</dbReference>
<accession>A0AAN7L3B7</accession>
<evidence type="ECO:0000313" key="3">
    <source>
        <dbReference type="Proteomes" id="UP001346149"/>
    </source>
</evidence>
<evidence type="ECO:0000256" key="1">
    <source>
        <dbReference type="SAM" id="MobiDB-lite"/>
    </source>
</evidence>
<gene>
    <name evidence="2" type="ORF">SAY86_005667</name>
</gene>
<name>A0AAN7L3B7_TRANT</name>